<evidence type="ECO:0000256" key="1">
    <source>
        <dbReference type="SAM" id="Phobius"/>
    </source>
</evidence>
<accession>A0A3M5RK71</accession>
<keyword evidence="1" id="KW-1133">Transmembrane helix</keyword>
<keyword evidence="1" id="KW-0812">Transmembrane</keyword>
<name>A0A3M5RK71_9PSED</name>
<feature type="transmembrane region" description="Helical" evidence="1">
    <location>
        <begin position="35"/>
        <end position="53"/>
    </location>
</feature>
<proteinExistence type="predicted"/>
<organism evidence="2 3">
    <name type="scientific">Pseudomonas syringae pv. coriandricola</name>
    <dbReference type="NCBI Taxonomy" id="264453"/>
    <lineage>
        <taxon>Bacteria</taxon>
        <taxon>Pseudomonadati</taxon>
        <taxon>Pseudomonadota</taxon>
        <taxon>Gammaproteobacteria</taxon>
        <taxon>Pseudomonadales</taxon>
        <taxon>Pseudomonadaceae</taxon>
        <taxon>Pseudomonas</taxon>
    </lineage>
</organism>
<keyword evidence="1" id="KW-0472">Membrane</keyword>
<dbReference type="Proteomes" id="UP000274212">
    <property type="component" value="Unassembled WGS sequence"/>
</dbReference>
<reference evidence="2 3" key="1">
    <citation type="submission" date="2018-08" db="EMBL/GenBank/DDBJ databases">
        <title>Recombination of ecologically and evolutionarily significant loci maintains genetic cohesion in the Pseudomonas syringae species complex.</title>
        <authorList>
            <person name="Dillon M."/>
            <person name="Thakur S."/>
            <person name="Almeida R.N.D."/>
            <person name="Weir B.S."/>
            <person name="Guttman D.S."/>
        </authorList>
    </citation>
    <scope>NUCLEOTIDE SEQUENCE [LARGE SCALE GENOMIC DNA]</scope>
    <source>
        <strain evidence="2 3">ICMP 9829</strain>
    </source>
</reference>
<protein>
    <submittedName>
        <fullName evidence="2">Uncharacterized protein</fullName>
    </submittedName>
</protein>
<gene>
    <name evidence="2" type="ORF">ALP36_01242</name>
</gene>
<comment type="caution">
    <text evidence="2">The sequence shown here is derived from an EMBL/GenBank/DDBJ whole genome shotgun (WGS) entry which is preliminary data.</text>
</comment>
<feature type="transmembrane region" description="Helical" evidence="1">
    <location>
        <begin position="73"/>
        <end position="94"/>
    </location>
</feature>
<evidence type="ECO:0000313" key="3">
    <source>
        <dbReference type="Proteomes" id="UP000274212"/>
    </source>
</evidence>
<dbReference type="Gene3D" id="1.20.5.230">
    <property type="match status" value="1"/>
</dbReference>
<dbReference type="AlphaFoldDB" id="A0A3M5RK71"/>
<dbReference type="EMBL" id="RBTT01000160">
    <property type="protein sequence ID" value="RMU08874.1"/>
    <property type="molecule type" value="Genomic_DNA"/>
</dbReference>
<sequence length="97" mass="9621">MQLESSFPKCGKSAGVNTMKQSIQKFRSVPSFRRSVVGITGAVAALAGTAAFADAVTDAQAALAVAQTGGESVGGSVVAVVCALAVVGVIIALVRKV</sequence>
<evidence type="ECO:0000313" key="2">
    <source>
        <dbReference type="EMBL" id="RMU08874.1"/>
    </source>
</evidence>